<dbReference type="Proteomes" id="UP000029120">
    <property type="component" value="Unassembled WGS sequence"/>
</dbReference>
<evidence type="ECO:0000313" key="1">
    <source>
        <dbReference type="EMBL" id="KFK23643.1"/>
    </source>
</evidence>
<dbReference type="EMBL" id="KL976982">
    <property type="protein sequence ID" value="KFK23643.1"/>
    <property type="molecule type" value="Genomic_DNA"/>
</dbReference>
<reference evidence="2" key="1">
    <citation type="journal article" date="2015" name="Nat. Plants">
        <title>Genome expansion of Arabis alpina linked with retrotransposition and reduced symmetric DNA methylation.</title>
        <authorList>
            <person name="Willing E.M."/>
            <person name="Rawat V."/>
            <person name="Mandakova T."/>
            <person name="Maumus F."/>
            <person name="James G.V."/>
            <person name="Nordstroem K.J."/>
            <person name="Becker C."/>
            <person name="Warthmann N."/>
            <person name="Chica C."/>
            <person name="Szarzynska B."/>
            <person name="Zytnicki M."/>
            <person name="Albani M.C."/>
            <person name="Kiefer C."/>
            <person name="Bergonzi S."/>
            <person name="Castaings L."/>
            <person name="Mateos J.L."/>
            <person name="Berns M.C."/>
            <person name="Bujdoso N."/>
            <person name="Piofczyk T."/>
            <person name="de Lorenzo L."/>
            <person name="Barrero-Sicilia C."/>
            <person name="Mateos I."/>
            <person name="Piednoel M."/>
            <person name="Hagmann J."/>
            <person name="Chen-Min-Tao R."/>
            <person name="Iglesias-Fernandez R."/>
            <person name="Schuster S.C."/>
            <person name="Alonso-Blanco C."/>
            <person name="Roudier F."/>
            <person name="Carbonero P."/>
            <person name="Paz-Ares J."/>
            <person name="Davis S.J."/>
            <person name="Pecinka A."/>
            <person name="Quesneville H."/>
            <person name="Colot V."/>
            <person name="Lysak M.A."/>
            <person name="Weigel D."/>
            <person name="Coupland G."/>
            <person name="Schneeberger K."/>
        </authorList>
    </citation>
    <scope>NUCLEOTIDE SEQUENCE [LARGE SCALE GENOMIC DNA]</scope>
    <source>
        <strain evidence="2">cv. Pajares</strain>
    </source>
</reference>
<evidence type="ECO:0000313" key="2">
    <source>
        <dbReference type="Proteomes" id="UP000029120"/>
    </source>
</evidence>
<proteinExistence type="predicted"/>
<dbReference type="GO" id="GO:0072423">
    <property type="term" value="P:response to DNA damage checkpoint signaling"/>
    <property type="evidence" value="ECO:0007669"/>
    <property type="project" value="InterPro"/>
</dbReference>
<dbReference type="GO" id="GO:0009933">
    <property type="term" value="P:meristem structural organization"/>
    <property type="evidence" value="ECO:0007669"/>
    <property type="project" value="InterPro"/>
</dbReference>
<dbReference type="SUPFAM" id="SSF52047">
    <property type="entry name" value="RNI-like"/>
    <property type="match status" value="1"/>
</dbReference>
<protein>
    <submittedName>
        <fullName evidence="1">Uncharacterized protein</fullName>
    </submittedName>
</protein>
<feature type="non-terminal residue" evidence="1">
    <location>
        <position position="1"/>
    </location>
</feature>
<dbReference type="GO" id="GO:0005634">
    <property type="term" value="C:nucleus"/>
    <property type="evidence" value="ECO:0007669"/>
    <property type="project" value="InterPro"/>
</dbReference>
<dbReference type="AlphaFoldDB" id="A0A087G191"/>
<name>A0A087G191_ARAAL</name>
<dbReference type="GO" id="GO:0040029">
    <property type="term" value="P:epigenetic regulation of gene expression"/>
    <property type="evidence" value="ECO:0007669"/>
    <property type="project" value="InterPro"/>
</dbReference>
<dbReference type="PANTHER" id="PTHR47684">
    <property type="entry name" value="PROTEIN TONSOKU"/>
    <property type="match status" value="1"/>
</dbReference>
<organism evidence="1 2">
    <name type="scientific">Arabis alpina</name>
    <name type="common">Alpine rock-cress</name>
    <dbReference type="NCBI Taxonomy" id="50452"/>
    <lineage>
        <taxon>Eukaryota</taxon>
        <taxon>Viridiplantae</taxon>
        <taxon>Streptophyta</taxon>
        <taxon>Embryophyta</taxon>
        <taxon>Tracheophyta</taxon>
        <taxon>Spermatophyta</taxon>
        <taxon>Magnoliopsida</taxon>
        <taxon>eudicotyledons</taxon>
        <taxon>Gunneridae</taxon>
        <taxon>Pentapetalae</taxon>
        <taxon>rosids</taxon>
        <taxon>malvids</taxon>
        <taxon>Brassicales</taxon>
        <taxon>Brassicaceae</taxon>
        <taxon>Arabideae</taxon>
        <taxon>Arabis</taxon>
    </lineage>
</organism>
<dbReference type="InterPro" id="IPR001611">
    <property type="entry name" value="Leu-rich_rpt"/>
</dbReference>
<gene>
    <name evidence="1" type="ORF">AALP_AAs64185U000100</name>
</gene>
<dbReference type="PANTHER" id="PTHR47684:SF1">
    <property type="entry name" value="PROTEIN TONSOKU"/>
    <property type="match status" value="1"/>
</dbReference>
<dbReference type="Gene3D" id="3.80.10.10">
    <property type="entry name" value="Ribonuclease Inhibitor"/>
    <property type="match status" value="1"/>
</dbReference>
<accession>A0A087G191</accession>
<dbReference type="eggNOG" id="KOG0619">
    <property type="taxonomic scope" value="Eukaryota"/>
</dbReference>
<dbReference type="InterPro" id="IPR032675">
    <property type="entry name" value="LRR_dom_sf"/>
</dbReference>
<keyword evidence="2" id="KW-1185">Reference proteome</keyword>
<dbReference type="Pfam" id="PF00560">
    <property type="entry name" value="LRR_1"/>
    <property type="match status" value="1"/>
</dbReference>
<dbReference type="OrthoDB" id="626167at2759"/>
<dbReference type="InterPro" id="IPR044227">
    <property type="entry name" value="TONSOKU"/>
</dbReference>
<dbReference type="Gramene" id="KFK23643">
    <property type="protein sequence ID" value="KFK23643"/>
    <property type="gene ID" value="AALP_AAs64185U000100"/>
</dbReference>
<sequence length="167" mass="18609">QAISDNKNLEELNLSENAKMDETVFGQPVKEISKMGQQEDGICESVTAMDKEQELCETSMDFEGLEVPDSEDEQVEEQTATSSSLSLPRKNHIFKELSTALAMANQLQILDLSNNGFSVETLETLYMSWSSSGSRTSISQRHVKGEIVHFYVEGKICCGIKQCCKKD</sequence>